<evidence type="ECO:0000313" key="5">
    <source>
        <dbReference type="Proteomes" id="UP000231034"/>
    </source>
</evidence>
<accession>A0A2M7Z4Q5</accession>
<dbReference type="Proteomes" id="UP000231034">
    <property type="component" value="Unassembled WGS sequence"/>
</dbReference>
<dbReference type="InterPro" id="IPR047089">
    <property type="entry name" value="Asp-tRNA-ligase_1_N"/>
</dbReference>
<dbReference type="SUPFAM" id="SSF50249">
    <property type="entry name" value="Nucleic acid-binding proteins"/>
    <property type="match status" value="1"/>
</dbReference>
<evidence type="ECO:0000256" key="1">
    <source>
        <dbReference type="ARBA" id="ARBA00022917"/>
    </source>
</evidence>
<dbReference type="Gene3D" id="2.40.50.140">
    <property type="entry name" value="Nucleic acid-binding proteins"/>
    <property type="match status" value="1"/>
</dbReference>
<evidence type="ECO:0000256" key="2">
    <source>
        <dbReference type="ARBA" id="ARBA00023146"/>
    </source>
</evidence>
<feature type="non-terminal residue" evidence="4">
    <location>
        <position position="97"/>
    </location>
</feature>
<dbReference type="GO" id="GO:0003676">
    <property type="term" value="F:nucleic acid binding"/>
    <property type="evidence" value="ECO:0007669"/>
    <property type="project" value="InterPro"/>
</dbReference>
<dbReference type="PANTHER" id="PTHR22594:SF5">
    <property type="entry name" value="ASPARTATE--TRNA LIGASE, MITOCHONDRIAL"/>
    <property type="match status" value="1"/>
</dbReference>
<dbReference type="CDD" id="cd04317">
    <property type="entry name" value="EcAspRS_like_N"/>
    <property type="match status" value="1"/>
</dbReference>
<comment type="caution">
    <text evidence="4">The sequence shown here is derived from an EMBL/GenBank/DDBJ whole genome shotgun (WGS) entry which is preliminary data.</text>
</comment>
<protein>
    <submittedName>
        <fullName evidence="4">Aspartate--tRNA ligase</fullName>
    </submittedName>
</protein>
<dbReference type="InterPro" id="IPR004365">
    <property type="entry name" value="NA-bd_OB_tRNA"/>
</dbReference>
<organism evidence="4 5">
    <name type="scientific">Candidatus Nealsonbacteria bacterium CG_4_9_14_3_um_filter_37_13</name>
    <dbReference type="NCBI Taxonomy" id="1974695"/>
    <lineage>
        <taxon>Bacteria</taxon>
        <taxon>Candidatus Nealsoniibacteriota</taxon>
    </lineage>
</organism>
<dbReference type="InterPro" id="IPR012340">
    <property type="entry name" value="NA-bd_OB-fold"/>
</dbReference>
<keyword evidence="1" id="KW-0648">Protein biosynthesis</keyword>
<proteinExistence type="predicted"/>
<dbReference type="Pfam" id="PF01336">
    <property type="entry name" value="tRNA_anti-codon"/>
    <property type="match status" value="1"/>
</dbReference>
<dbReference type="GO" id="GO:0006422">
    <property type="term" value="P:aspartyl-tRNA aminoacylation"/>
    <property type="evidence" value="ECO:0007669"/>
    <property type="project" value="TreeGrafter"/>
</dbReference>
<sequence length="97" mass="11233">MKRILNIETLKHLGEKVKVCGWVQTIRSHGKILFIDLRDRSGILQIVFTPENKELYKKAKDLRPEWVVGIDGEIKERPRAMVNPKIATGKIELLPKF</sequence>
<dbReference type="EMBL" id="PFVR01000090">
    <property type="protein sequence ID" value="PJA84077.1"/>
    <property type="molecule type" value="Genomic_DNA"/>
</dbReference>
<gene>
    <name evidence="4" type="ORF">CO145_02485</name>
</gene>
<keyword evidence="2" id="KW-0030">Aminoacyl-tRNA synthetase</keyword>
<dbReference type="GO" id="GO:0004815">
    <property type="term" value="F:aspartate-tRNA ligase activity"/>
    <property type="evidence" value="ECO:0007669"/>
    <property type="project" value="TreeGrafter"/>
</dbReference>
<keyword evidence="4" id="KW-0436">Ligase</keyword>
<name>A0A2M7Z4Q5_9BACT</name>
<feature type="domain" description="OB" evidence="3">
    <location>
        <begin position="17"/>
        <end position="83"/>
    </location>
</feature>
<dbReference type="GO" id="GO:0005524">
    <property type="term" value="F:ATP binding"/>
    <property type="evidence" value="ECO:0007669"/>
    <property type="project" value="UniProtKB-KW"/>
</dbReference>
<dbReference type="PANTHER" id="PTHR22594">
    <property type="entry name" value="ASPARTYL/LYSYL-TRNA SYNTHETASE"/>
    <property type="match status" value="1"/>
</dbReference>
<evidence type="ECO:0000313" key="4">
    <source>
        <dbReference type="EMBL" id="PJA84077.1"/>
    </source>
</evidence>
<reference evidence="5" key="1">
    <citation type="submission" date="2017-09" db="EMBL/GenBank/DDBJ databases">
        <title>Depth-based differentiation of microbial function through sediment-hosted aquifers and enrichment of novel symbionts in the deep terrestrial subsurface.</title>
        <authorList>
            <person name="Probst A.J."/>
            <person name="Ladd B."/>
            <person name="Jarett J.K."/>
            <person name="Geller-Mcgrath D.E."/>
            <person name="Sieber C.M.K."/>
            <person name="Emerson J.B."/>
            <person name="Anantharaman K."/>
            <person name="Thomas B.C."/>
            <person name="Malmstrom R."/>
            <person name="Stieglmeier M."/>
            <person name="Klingl A."/>
            <person name="Woyke T."/>
            <person name="Ryan C.M."/>
            <person name="Banfield J.F."/>
        </authorList>
    </citation>
    <scope>NUCLEOTIDE SEQUENCE [LARGE SCALE GENOMIC DNA]</scope>
</reference>
<dbReference type="AlphaFoldDB" id="A0A2M7Z4Q5"/>
<evidence type="ECO:0000259" key="3">
    <source>
        <dbReference type="Pfam" id="PF01336"/>
    </source>
</evidence>